<gene>
    <name evidence="2" type="ORF">FCN18_34625</name>
</gene>
<reference evidence="2 3" key="1">
    <citation type="journal article" date="2015" name="Antonie Van Leeuwenhoek">
        <title>Prauserella endophytica sp. nov., an endophytic actinobacterium isolated from Tamarix taklamakanensis.</title>
        <authorList>
            <person name="Liu J.M."/>
            <person name="Habden X."/>
            <person name="Guo L."/>
            <person name="Tuo L."/>
            <person name="Jiang Z.K."/>
            <person name="Liu S.W."/>
            <person name="Liu X.F."/>
            <person name="Chen L."/>
            <person name="Li R.F."/>
            <person name="Zhang Y.Q."/>
            <person name="Sun C.H."/>
        </authorList>
    </citation>
    <scope>NUCLEOTIDE SEQUENCE [LARGE SCALE GENOMIC DNA]</scope>
    <source>
        <strain evidence="2 3">CGMCC 4.7182</strain>
    </source>
</reference>
<protein>
    <submittedName>
        <fullName evidence="2">Uncharacterized protein</fullName>
    </submittedName>
</protein>
<accession>A0ABY2RV14</accession>
<feature type="region of interest" description="Disordered" evidence="1">
    <location>
        <begin position="60"/>
        <end position="94"/>
    </location>
</feature>
<feature type="region of interest" description="Disordered" evidence="1">
    <location>
        <begin position="1"/>
        <end position="48"/>
    </location>
</feature>
<keyword evidence="3" id="KW-1185">Reference proteome</keyword>
<evidence type="ECO:0000313" key="2">
    <source>
        <dbReference type="EMBL" id="TKG60786.1"/>
    </source>
</evidence>
<proteinExistence type="predicted"/>
<evidence type="ECO:0000256" key="1">
    <source>
        <dbReference type="SAM" id="MobiDB-lite"/>
    </source>
</evidence>
<comment type="caution">
    <text evidence="2">The sequence shown here is derived from an EMBL/GenBank/DDBJ whole genome shotgun (WGS) entry which is preliminary data.</text>
</comment>
<feature type="compositionally biased region" description="Basic residues" evidence="1">
    <location>
        <begin position="22"/>
        <end position="32"/>
    </location>
</feature>
<dbReference type="EMBL" id="SWMS01000034">
    <property type="protein sequence ID" value="TKG60786.1"/>
    <property type="molecule type" value="Genomic_DNA"/>
</dbReference>
<dbReference type="Proteomes" id="UP000309992">
    <property type="component" value="Unassembled WGS sequence"/>
</dbReference>
<evidence type="ECO:0000313" key="3">
    <source>
        <dbReference type="Proteomes" id="UP000309992"/>
    </source>
</evidence>
<sequence length="94" mass="10499">MTRPLQRAGQHVLGGVGSGRLQNHHYQRVNRRTSHDYQTTELRLRRPTVGAEAETVFAELPAPCRPNKKPRLESPQGPENANLDISIAPEHTQG</sequence>
<name>A0ABY2RV14_9PSEU</name>
<organism evidence="2 3">
    <name type="scientific">Prauserella endophytica</name>
    <dbReference type="NCBI Taxonomy" id="1592324"/>
    <lineage>
        <taxon>Bacteria</taxon>
        <taxon>Bacillati</taxon>
        <taxon>Actinomycetota</taxon>
        <taxon>Actinomycetes</taxon>
        <taxon>Pseudonocardiales</taxon>
        <taxon>Pseudonocardiaceae</taxon>
        <taxon>Prauserella</taxon>
        <taxon>Prauserella coralliicola group</taxon>
    </lineage>
</organism>